<dbReference type="Proteomes" id="UP000026962">
    <property type="component" value="Chromosome 5"/>
</dbReference>
<feature type="binding site" evidence="7">
    <location>
        <begin position="719"/>
        <end position="726"/>
    </location>
    <ligand>
        <name>ATP</name>
        <dbReference type="ChEBI" id="CHEBI:30616"/>
    </ligand>
</feature>
<dbReference type="PANTHER" id="PTHR47972:SF14">
    <property type="entry name" value="KINESIN-LIKE PROTEIN KIN-14J"/>
    <property type="match status" value="1"/>
</dbReference>
<evidence type="ECO:0000256" key="5">
    <source>
        <dbReference type="ARBA" id="ARBA00023054"/>
    </source>
</evidence>
<dbReference type="eggNOG" id="KOG4747">
    <property type="taxonomic scope" value="Eukaryota"/>
</dbReference>
<evidence type="ECO:0000256" key="7">
    <source>
        <dbReference type="PROSITE-ProRule" id="PRU00283"/>
    </source>
</evidence>
<feature type="domain" description="Calponin-homology (CH)" evidence="10">
    <location>
        <begin position="168"/>
        <end position="275"/>
    </location>
</feature>
<organism evidence="12">
    <name type="scientific">Oryza punctata</name>
    <name type="common">Red rice</name>
    <dbReference type="NCBI Taxonomy" id="4537"/>
    <lineage>
        <taxon>Eukaryota</taxon>
        <taxon>Viridiplantae</taxon>
        <taxon>Streptophyta</taxon>
        <taxon>Embryophyta</taxon>
        <taxon>Tracheophyta</taxon>
        <taxon>Spermatophyta</taxon>
        <taxon>Magnoliopsida</taxon>
        <taxon>Liliopsida</taxon>
        <taxon>Poales</taxon>
        <taxon>Poaceae</taxon>
        <taxon>BOP clade</taxon>
        <taxon>Oryzoideae</taxon>
        <taxon>Oryzeae</taxon>
        <taxon>Oryzinae</taxon>
        <taxon>Oryza</taxon>
    </lineage>
</organism>
<evidence type="ECO:0000259" key="10">
    <source>
        <dbReference type="PROSITE" id="PS50021"/>
    </source>
</evidence>
<protein>
    <recommendedName>
        <fullName evidence="14">Kinesin motor domain-containing protein</fullName>
    </recommendedName>
</protein>
<dbReference type="InterPro" id="IPR027640">
    <property type="entry name" value="Kinesin-like_fam"/>
</dbReference>
<proteinExistence type="inferred from homology"/>
<keyword evidence="13" id="KW-1185">Reference proteome</keyword>
<keyword evidence="5 8" id="KW-0175">Coiled coil</keyword>
<dbReference type="PROSITE" id="PS50067">
    <property type="entry name" value="KINESIN_MOTOR_2"/>
    <property type="match status" value="1"/>
</dbReference>
<dbReference type="InterPro" id="IPR036872">
    <property type="entry name" value="CH_dom_sf"/>
</dbReference>
<dbReference type="GO" id="GO:0005874">
    <property type="term" value="C:microtubule"/>
    <property type="evidence" value="ECO:0007669"/>
    <property type="project" value="UniProtKB-KW"/>
</dbReference>
<dbReference type="InterPro" id="IPR036961">
    <property type="entry name" value="Kinesin_motor_dom_sf"/>
</dbReference>
<feature type="compositionally biased region" description="Polar residues" evidence="9">
    <location>
        <begin position="1126"/>
        <end position="1140"/>
    </location>
</feature>
<dbReference type="SUPFAM" id="SSF47576">
    <property type="entry name" value="Calponin-homology domain, CH-domain"/>
    <property type="match status" value="1"/>
</dbReference>
<evidence type="ECO:0008006" key="14">
    <source>
        <dbReference type="Google" id="ProtNLM"/>
    </source>
</evidence>
<feature type="domain" description="Kinesin motor" evidence="11">
    <location>
        <begin position="635"/>
        <end position="946"/>
    </location>
</feature>
<evidence type="ECO:0000256" key="2">
    <source>
        <dbReference type="ARBA" id="ARBA00022701"/>
    </source>
</evidence>
<dbReference type="OMA" id="LCRIANT"/>
<dbReference type="FunFam" id="1.10.418.10:FF:000065">
    <property type="entry name" value="p-loop nucleoside triphosphate hydrolase superfamily protein with CH (Calponin Homology) domain"/>
    <property type="match status" value="1"/>
</dbReference>
<dbReference type="GO" id="GO:0005524">
    <property type="term" value="F:ATP binding"/>
    <property type="evidence" value="ECO:0007669"/>
    <property type="project" value="UniProtKB-UniRule"/>
</dbReference>
<feature type="region of interest" description="Disordered" evidence="9">
    <location>
        <begin position="1108"/>
        <end position="1152"/>
    </location>
</feature>
<evidence type="ECO:0000256" key="3">
    <source>
        <dbReference type="ARBA" id="ARBA00022741"/>
    </source>
</evidence>
<accession>A0A0E0L4S3</accession>
<reference evidence="12" key="1">
    <citation type="submission" date="2015-04" db="UniProtKB">
        <authorList>
            <consortium name="EnsemblPlants"/>
        </authorList>
    </citation>
    <scope>IDENTIFICATION</scope>
</reference>
<sequence length="1152" mass="129119">MGSSARSAHRRSRSIPQPPARLSPLSRCDGRHDCTFVPNLDATWREWIGMWHHIRQGIKTSKRRCKSTSERNCVQDNSFRDKHSLKFQPKPGHEKYPKDFARWDAHMQQLKGSCSSIGASRVKNECTSFRDFCGEENAEGCTRSFQKVKREHAILRQKVESYFQIAMADRRAEVIEWLNALLPEYCLPLDSSDEELRELLSDGTVLCHIVNALIPGVLEESWGAYASSDQHPGHVKKFLAVVADMGLPGFNVKDLEECSMSGVVDCLLVLRESVSSGLRDDTSKAPSRKKWRVSETGELLVPGVVQGKTSPGEDKMNGLPDPKSQQKTPIFNGRKLREIFQLKRGSYADLPAAKISEMMHSNSLDNAPTQSLLSVVNGILDESIERKKGEIPHRVVYLLRKVVQEIERRLCIQAEHIKSQNVIIKTREDKYRSKIKALEILVNGTNEENQMAINRLQIIKEEKSIIEEKRKLGEQDVARLMKQKENSENTIASLKKEMEVMTSMHEQQLQKIEMNTKQMEEHLTTKIKEVESLLVQSNKKIEEVEAASQLKSQLWNKKESIFQKYMNSQQLYVKDLRISSWSIKNEMHALEMELRDEMSNFGSGLKCLVDAAENYHKVLAENQKLFNEVQELKGNIRVYCRVRPFLPGQDKKSTTVDYIGENGELLISNPFKQGKDGHRMFKFNKVFSPYSSQAEVFSDIQPLIRSVLDGFNVCIFAYGQTGSGKTYTMSGPSTSKQDWGVNYRALNDLFDISLSRRNAFSYEVGVQMVEIYNEQVRDLFTSQPNGLVVPDASLHPVKSTSDVLDLMEIGQANRAVGSTALNERSSRILTVHVRGLDVKNGSTSRGCLHLIDLAGSERVERSEATGDRLKEAQHINKSLSALGDVIFALAQKNAHVPYRNSKLTQVLQSSLGGQAKTLMFVQINPDVESYSETISTLKFAERVSGVELGAARSNKEGKDIKELLEQVASLKDTIVRKDTEIEQLQLMKDKVKSPSFAVDINGASMPKNSNSDLGSVLSITTNQQSQLSDPQSYAVVNRDGGHTSHTDITPTCLDEADFEDNASEDGFSGGTDYSVGCAAGVFPNSCSDRTADTSIRRVSSRIARFSLAKNVQPATSRPKPKDTAPKTPNQRRVQSSQLIGGSSVRASKRWQK</sequence>
<dbReference type="SUPFAM" id="SSF47226">
    <property type="entry name" value="Histidine-containing phosphotransfer domain, HPT domain"/>
    <property type="match status" value="1"/>
</dbReference>
<comment type="similarity">
    <text evidence="1">Belongs to the TRAFAC class myosin-kinesin ATPase superfamily. Kinesin family. KIN-14 subfamily.</text>
</comment>
<dbReference type="SUPFAM" id="SSF52540">
    <property type="entry name" value="P-loop containing nucleoside triphosphate hydrolases"/>
    <property type="match status" value="1"/>
</dbReference>
<evidence type="ECO:0000256" key="6">
    <source>
        <dbReference type="ARBA" id="ARBA00023175"/>
    </source>
</evidence>
<dbReference type="InterPro" id="IPR036641">
    <property type="entry name" value="HPT_dom_sf"/>
</dbReference>
<keyword evidence="6 7" id="KW-0505">Motor protein</keyword>
<dbReference type="InterPro" id="IPR001752">
    <property type="entry name" value="Kinesin_motor_dom"/>
</dbReference>
<keyword evidence="3 7" id="KW-0547">Nucleotide-binding</keyword>
<evidence type="ECO:0000256" key="1">
    <source>
        <dbReference type="ARBA" id="ARBA00010899"/>
    </source>
</evidence>
<evidence type="ECO:0000256" key="9">
    <source>
        <dbReference type="SAM" id="MobiDB-lite"/>
    </source>
</evidence>
<dbReference type="AlphaFoldDB" id="A0A0E0L4S3"/>
<evidence type="ECO:0000256" key="8">
    <source>
        <dbReference type="SAM" id="Coils"/>
    </source>
</evidence>
<dbReference type="Gene3D" id="3.40.850.10">
    <property type="entry name" value="Kinesin motor domain"/>
    <property type="match status" value="1"/>
</dbReference>
<feature type="region of interest" description="Disordered" evidence="9">
    <location>
        <begin position="1023"/>
        <end position="1051"/>
    </location>
</feature>
<evidence type="ECO:0000256" key="4">
    <source>
        <dbReference type="ARBA" id="ARBA00022840"/>
    </source>
</evidence>
<dbReference type="PRINTS" id="PR00380">
    <property type="entry name" value="KINESINHEAVY"/>
</dbReference>
<feature type="coiled-coil region" evidence="8">
    <location>
        <begin position="442"/>
        <end position="547"/>
    </location>
</feature>
<evidence type="ECO:0000313" key="13">
    <source>
        <dbReference type="Proteomes" id="UP000026962"/>
    </source>
</evidence>
<dbReference type="GO" id="GO:0003777">
    <property type="term" value="F:microtubule motor activity"/>
    <property type="evidence" value="ECO:0007669"/>
    <property type="project" value="InterPro"/>
</dbReference>
<dbReference type="Gene3D" id="1.10.418.10">
    <property type="entry name" value="Calponin-like domain"/>
    <property type="match status" value="1"/>
</dbReference>
<dbReference type="InterPro" id="IPR027417">
    <property type="entry name" value="P-loop_NTPase"/>
</dbReference>
<dbReference type="GO" id="GO:0000160">
    <property type="term" value="P:phosphorelay signal transduction system"/>
    <property type="evidence" value="ECO:0007669"/>
    <property type="project" value="InterPro"/>
</dbReference>
<dbReference type="Pfam" id="PF00307">
    <property type="entry name" value="CH"/>
    <property type="match status" value="1"/>
</dbReference>
<feature type="region of interest" description="Disordered" evidence="9">
    <location>
        <begin position="1"/>
        <end position="24"/>
    </location>
</feature>
<dbReference type="InterPro" id="IPR001715">
    <property type="entry name" value="CH_dom"/>
</dbReference>
<keyword evidence="4 7" id="KW-0067">ATP-binding</keyword>
<dbReference type="EnsemblPlants" id="OPUNC05G20670.1">
    <property type="protein sequence ID" value="OPUNC05G20670.1"/>
    <property type="gene ID" value="OPUNC05G20670"/>
</dbReference>
<dbReference type="Gramene" id="OPUNC05G20670.1">
    <property type="protein sequence ID" value="OPUNC05G20670.1"/>
    <property type="gene ID" value="OPUNC05G20670"/>
</dbReference>
<dbReference type="GO" id="GO:0007018">
    <property type="term" value="P:microtubule-based movement"/>
    <property type="evidence" value="ECO:0007669"/>
    <property type="project" value="InterPro"/>
</dbReference>
<evidence type="ECO:0000259" key="11">
    <source>
        <dbReference type="PROSITE" id="PS50067"/>
    </source>
</evidence>
<dbReference type="FunFam" id="3.40.850.10:FF:000111">
    <property type="entry name" value="p-loop nucleoside triphosphate hydrolase superfamily protein with CH (Calponin Homology) domain"/>
    <property type="match status" value="1"/>
</dbReference>
<feature type="region of interest" description="Disordered" evidence="9">
    <location>
        <begin position="304"/>
        <end position="328"/>
    </location>
</feature>
<dbReference type="STRING" id="4537.A0A0E0L4S3"/>
<dbReference type="Gene3D" id="1.20.120.160">
    <property type="entry name" value="HPT domain"/>
    <property type="match status" value="1"/>
</dbReference>
<dbReference type="Pfam" id="PF00225">
    <property type="entry name" value="Kinesin"/>
    <property type="match status" value="1"/>
</dbReference>
<keyword evidence="2" id="KW-0493">Microtubule</keyword>
<evidence type="ECO:0000313" key="12">
    <source>
        <dbReference type="EnsemblPlants" id="OPUNC05G20670.1"/>
    </source>
</evidence>
<dbReference type="eggNOG" id="KOG0239">
    <property type="taxonomic scope" value="Eukaryota"/>
</dbReference>
<dbReference type="GO" id="GO:0008017">
    <property type="term" value="F:microtubule binding"/>
    <property type="evidence" value="ECO:0007669"/>
    <property type="project" value="InterPro"/>
</dbReference>
<dbReference type="SMART" id="SM00129">
    <property type="entry name" value="KISc"/>
    <property type="match status" value="1"/>
</dbReference>
<dbReference type="PANTHER" id="PTHR47972">
    <property type="entry name" value="KINESIN-LIKE PROTEIN KLP-3"/>
    <property type="match status" value="1"/>
</dbReference>
<name>A0A0E0L4S3_ORYPU</name>
<reference evidence="12" key="2">
    <citation type="submission" date="2018-05" db="EMBL/GenBank/DDBJ databases">
        <title>OpunRS2 (Oryza punctata Reference Sequence Version 2).</title>
        <authorList>
            <person name="Zhang J."/>
            <person name="Kudrna D."/>
            <person name="Lee S."/>
            <person name="Talag J."/>
            <person name="Welchert J."/>
            <person name="Wing R.A."/>
        </authorList>
    </citation>
    <scope>NUCLEOTIDE SEQUENCE [LARGE SCALE GENOMIC DNA]</scope>
</reference>
<dbReference type="FunFam" id="3.40.850.10:FF:000178">
    <property type="entry name" value="Kinesin-related protein3"/>
    <property type="match status" value="1"/>
</dbReference>
<dbReference type="PROSITE" id="PS50021">
    <property type="entry name" value="CH"/>
    <property type="match status" value="1"/>
</dbReference>